<dbReference type="InterPro" id="IPR013968">
    <property type="entry name" value="PKS_KR"/>
</dbReference>
<dbReference type="PROSITE" id="PS52004">
    <property type="entry name" value="KS3_2"/>
    <property type="match status" value="1"/>
</dbReference>
<evidence type="ECO:0000256" key="5">
    <source>
        <dbReference type="ARBA" id="ARBA00023026"/>
    </source>
</evidence>
<feature type="active site" description="Proton donor; for dehydratase activity" evidence="7">
    <location>
        <position position="1077"/>
    </location>
</feature>
<evidence type="ECO:0000256" key="6">
    <source>
        <dbReference type="ARBA" id="ARBA00023268"/>
    </source>
</evidence>
<dbReference type="SUPFAM" id="SSF47336">
    <property type="entry name" value="ACP-like"/>
    <property type="match status" value="1"/>
</dbReference>
<reference evidence="10 11" key="1">
    <citation type="submission" date="2019-12" db="EMBL/GenBank/DDBJ databases">
        <authorList>
            <person name="Floudas D."/>
            <person name="Bentzer J."/>
            <person name="Ahren D."/>
            <person name="Johansson T."/>
            <person name="Persson P."/>
            <person name="Tunlid A."/>
        </authorList>
    </citation>
    <scope>NUCLEOTIDE SEQUENCE [LARGE SCALE GENOMIC DNA]</scope>
    <source>
        <strain evidence="10 11">CBS 102.39</strain>
    </source>
</reference>
<feature type="domain" description="PKS/mFAS DH" evidence="9">
    <location>
        <begin position="885"/>
        <end position="1164"/>
    </location>
</feature>
<comment type="caution">
    <text evidence="10">The sequence shown here is derived from an EMBL/GenBank/DDBJ whole genome shotgun (WGS) entry which is preliminary data.</text>
</comment>
<dbReference type="Gene3D" id="3.40.50.1820">
    <property type="entry name" value="alpha/beta hydrolase"/>
    <property type="match status" value="1"/>
</dbReference>
<accession>A0A8H4QXQ2</accession>
<keyword evidence="6" id="KW-0511">Multifunctional enzyme</keyword>
<dbReference type="GO" id="GO:0004312">
    <property type="term" value="F:fatty acid synthase activity"/>
    <property type="evidence" value="ECO:0007669"/>
    <property type="project" value="TreeGrafter"/>
</dbReference>
<dbReference type="Gene3D" id="3.40.366.10">
    <property type="entry name" value="Malonyl-Coenzyme A Acyl Carrier Protein, domain 2"/>
    <property type="match status" value="1"/>
</dbReference>
<dbReference type="Pfam" id="PF00975">
    <property type="entry name" value="Thioesterase"/>
    <property type="match status" value="1"/>
</dbReference>
<feature type="region of interest" description="C-terminal hotdog fold" evidence="7">
    <location>
        <begin position="1017"/>
        <end position="1164"/>
    </location>
</feature>
<dbReference type="Gene3D" id="3.10.129.110">
    <property type="entry name" value="Polyketide synthase dehydratase"/>
    <property type="match status" value="1"/>
</dbReference>
<dbReference type="InterPro" id="IPR001031">
    <property type="entry name" value="Thioesterase"/>
</dbReference>
<keyword evidence="4" id="KW-0808">Transferase</keyword>
<dbReference type="InterPro" id="IPR009081">
    <property type="entry name" value="PP-bd_ACP"/>
</dbReference>
<dbReference type="InterPro" id="IPR050091">
    <property type="entry name" value="PKS_NRPS_Biosynth_Enz"/>
</dbReference>
<dbReference type="InterPro" id="IPR001227">
    <property type="entry name" value="Ac_transferase_dom_sf"/>
</dbReference>
<keyword evidence="2" id="KW-0596">Phosphopantetheine</keyword>
<evidence type="ECO:0000256" key="3">
    <source>
        <dbReference type="ARBA" id="ARBA00022553"/>
    </source>
</evidence>
<feature type="domain" description="Ketosynthase family 3 (KS3)" evidence="8">
    <location>
        <begin position="2"/>
        <end position="421"/>
    </location>
</feature>
<keyword evidence="11" id="KW-1185">Reference proteome</keyword>
<evidence type="ECO:0000256" key="2">
    <source>
        <dbReference type="ARBA" id="ARBA00022450"/>
    </source>
</evidence>
<dbReference type="Pfam" id="PF00109">
    <property type="entry name" value="ketoacyl-synt"/>
    <property type="match status" value="1"/>
</dbReference>
<dbReference type="Pfam" id="PF16197">
    <property type="entry name" value="KAsynt_C_assoc"/>
    <property type="match status" value="1"/>
</dbReference>
<dbReference type="InterPro" id="IPR016036">
    <property type="entry name" value="Malonyl_transacylase_ACP-bd"/>
</dbReference>
<dbReference type="InterPro" id="IPR049551">
    <property type="entry name" value="PKS_DH_C"/>
</dbReference>
<dbReference type="InterPro" id="IPR016039">
    <property type="entry name" value="Thiolase-like"/>
</dbReference>
<dbReference type="InterPro" id="IPR049900">
    <property type="entry name" value="PKS_mFAS_DH"/>
</dbReference>
<evidence type="ECO:0000313" key="10">
    <source>
        <dbReference type="EMBL" id="KAF4618232.1"/>
    </source>
</evidence>
<organism evidence="10 11">
    <name type="scientific">Agrocybe pediades</name>
    <dbReference type="NCBI Taxonomy" id="84607"/>
    <lineage>
        <taxon>Eukaryota</taxon>
        <taxon>Fungi</taxon>
        <taxon>Dikarya</taxon>
        <taxon>Basidiomycota</taxon>
        <taxon>Agaricomycotina</taxon>
        <taxon>Agaricomycetes</taxon>
        <taxon>Agaricomycetidae</taxon>
        <taxon>Agaricales</taxon>
        <taxon>Agaricineae</taxon>
        <taxon>Strophariaceae</taxon>
        <taxon>Agrocybe</taxon>
    </lineage>
</organism>
<dbReference type="CDD" id="cd00833">
    <property type="entry name" value="PKS"/>
    <property type="match status" value="1"/>
</dbReference>
<dbReference type="SMART" id="SM00822">
    <property type="entry name" value="PKS_KR"/>
    <property type="match status" value="1"/>
</dbReference>
<name>A0A8H4QXQ2_9AGAR</name>
<keyword evidence="3" id="KW-0597">Phosphoprotein</keyword>
<evidence type="ECO:0000256" key="4">
    <source>
        <dbReference type="ARBA" id="ARBA00022679"/>
    </source>
</evidence>
<evidence type="ECO:0000259" key="9">
    <source>
        <dbReference type="PROSITE" id="PS52019"/>
    </source>
</evidence>
<dbReference type="PANTHER" id="PTHR43775">
    <property type="entry name" value="FATTY ACID SYNTHASE"/>
    <property type="match status" value="1"/>
</dbReference>
<dbReference type="InterPro" id="IPR032821">
    <property type="entry name" value="PKS_assoc"/>
</dbReference>
<sequence>MTEKIAIVGISAELPSGSYSKVNFDHDAFFQFLLNKGDAYQKMPGDRFDIDSFRGENLGQVVTDQGSFLKDVTLFDYIEFGMTSKDAATLAISTRKLIEHSFLALLDAGIDYRGKNVGCYMSGILLDSPIISCADNYETRGVSGYPYTVANRVSYHLDLTGPSIPTDTACSSSLTALHLAVQALRTGDCEAAVVGGSQINQRLADFMYYSYGSLLSKDGKCKPFDASADGFARGEGVCVIVLKPLKDALRDGDRVYATVLGTGINSTGSAAPVYAPVSSAQADAMMRAYNGTGRTPDEVDFIELHATGTAAGDPTEANWVGEKFKRDGELLIGSVKGNIGHLEITAFLASLSKVCSIISTGLIPPNVHFNKPNPAIAWEKYQLRVPTSVEKLNPRSKSGLPLISITSSGIGGANGHAVIEGPPAKGKSQAGKENSGPFLFVAGGLSPRTASQVASDLRLLVGANPDELVSLSSVYGRRSRQMTWRSYAIWSPGAEELEFSEPVIAPRSKPPMVFLFSGQGPQHIEMGRQLYKSYQAFRESIRRMDSHYRRVTGYSIVERLGIFAQSEAELTLPEIWPIEYTLPAIAIIQMALFDLLVDFGVSPDVVVGHSAGETAMLYASGAASQEMALEIAIARAKAMSIVEQLGGSMAAVNCGAEQADAIISEVSSNLPGEILEIACFNSSDALTLSGSEVAIDEAVKLAKSKGIMSTKLRTRVPVHSSMMEGCKESYTKAMEDIFSRFGGLHQPVITTYSSTTGKLWKDPFLAEYFWDNTRQPVLFSSAVSSILESFPAATFVEISPHPVLVPYLESLGAKTGSIFCPMRRTRNAPVFHEKQILLDVLGRLLTLGYNNIDFLAINESDSLDLHVSLPPYPFSKKDVPFSETTLMHSQRYKRRNGPLHDDEDLRIGLATHPDIAEHVITEEAIMPAAGFLEMVFEHGAKELWNIEFKSMMPILSDRLLHVKLVIEGKHWAVKSRSEHRRTGDEPYAHSHAEGYMVSSPSDDVWEALNLDEIRSRCQSFDAEMFYDHLQYFAQYGPKFRRVVRYFVGEGEGLAEIRGPSDDILDAHRYIFHPAVLDACLHIGVHPSMTANSNKSYYYLPSTIKRVVLHSSTSVKNDVLYTHAVFKRWEPESVEYDLIITDKEGGRICSLLGVQIARHRLDHAPFLPNRYYDLVYQRAEIGGKAEGGVKLFSGNPSEEAMSDIKTVNGLEELGPEDIIFRFHLDDILAMQKLIMQSGTRKSKPRIWILSDLKEEGLAACGFTRSLRKEAFSFELRLVLLDNIWRDKSDIDIVRNLAKIPNLEDEVLVDQEGFIKVPRLVEIETTSLPEVRPSIPAQWEQDDVGYIRRRYVNSVEEDNVLVQVVCISPAEAGLRGFVGFVEDAGASQWEKGSLVFGIYDGNLSNIVKVHSGLLGSCPDVDKAPLFAEMAVPLIILSASIGIGCLTNPKRLSGRHVSILSDASVLPSHLQALLESTGSCSSLIPSIGSCDATAIISRSDIILSGHLPAEDIQFVKSHLRRNAILFNWDDQQLGVEEVVKLNPWVVGDSLQAATDLISRVCLPSSIRARKPEEFIDLTRAEIEDLLFDHMKTYLLIGGIGSLGLHVALWMYEHGARKLILTSRHGRKSLDKVENLLAKRMLGYLESKAELEIRLLPCDASSESDMATLMKSVQLPIGGCILLSAVLSDRLFISHTRESFFPTFTPKHVAFEVLERLIDVSTLDFLVSLSSAATFGNVGQTNYASANTALDGMIAKYPNAFSLLAPAIDDTAAISRGDKNFVPDARYADWTPWAMNSRQVCVCLGHGIRALSHRSFNCYVPDFDWSKVQQHLGPSRIYGHLVQEVSRMNGAEREVGENALPDMHQTLKDIVLNFIDVSKDDFSPSVPFISYGLDSLSAGRLSQALSPYIRITQLQLLAMVSLQDLERRVQSDTTRKPVKNTVEKVQRFDWSALHKPGQTVVKLIDKPGVPLILLHGGGGGILAMAPLQDAFTTPLWGIQTTPETPFDSMEGLASFYFMKIKQARPQGPYRIGGYCASNMLAYEVVRLLEASGDEVVQFVIIDHFPTLRHLDEETSRTGEVSNQLVNVMLDPLLDVYARESSNSRQDMGRKLVEAREGKEVDEDFNIYYRNLCRLMSLTLDYLLRLRSAAGVETNSSDTWIKSCLEYRTLNIKTPARVLIGSRGIRESIADKTWFYLGSEGFPEPKDTLTFDAGHFDIFNHPDVARLLESDW</sequence>
<dbReference type="InterPro" id="IPR057326">
    <property type="entry name" value="KR_dom"/>
</dbReference>
<dbReference type="PANTHER" id="PTHR43775:SF37">
    <property type="entry name" value="SI:DKEY-61P9.11"/>
    <property type="match status" value="1"/>
</dbReference>
<keyword evidence="5" id="KW-0843">Virulence</keyword>
<comment type="pathway">
    <text evidence="1">Secondary metabolite biosynthesis.</text>
</comment>
<dbReference type="SUPFAM" id="SSF55048">
    <property type="entry name" value="Probable ACP-binding domain of malonyl-CoA ACP transacylase"/>
    <property type="match status" value="1"/>
</dbReference>
<dbReference type="EMBL" id="JAACJL010000018">
    <property type="protein sequence ID" value="KAF4618232.1"/>
    <property type="molecule type" value="Genomic_DNA"/>
</dbReference>
<feature type="region of interest" description="N-terminal hotdog fold" evidence="7">
    <location>
        <begin position="885"/>
        <end position="1003"/>
    </location>
</feature>
<dbReference type="InterPro" id="IPR020841">
    <property type="entry name" value="PKS_Beta-ketoAc_synthase_dom"/>
</dbReference>
<dbReference type="SUPFAM" id="SSF52151">
    <property type="entry name" value="FabD/lysophospholipase-like"/>
    <property type="match status" value="1"/>
</dbReference>
<dbReference type="Pfam" id="PF00698">
    <property type="entry name" value="Acyl_transf_1"/>
    <property type="match status" value="1"/>
</dbReference>
<dbReference type="PROSITE" id="PS52019">
    <property type="entry name" value="PKS_MFAS_DH"/>
    <property type="match status" value="1"/>
</dbReference>
<dbReference type="SUPFAM" id="SSF53474">
    <property type="entry name" value="alpha/beta-Hydrolases"/>
    <property type="match status" value="1"/>
</dbReference>
<dbReference type="GO" id="GO:0006633">
    <property type="term" value="P:fatty acid biosynthetic process"/>
    <property type="evidence" value="ECO:0007669"/>
    <property type="project" value="InterPro"/>
</dbReference>
<evidence type="ECO:0000259" key="8">
    <source>
        <dbReference type="PROSITE" id="PS52004"/>
    </source>
</evidence>
<dbReference type="SUPFAM" id="SSF51735">
    <property type="entry name" value="NAD(P)-binding Rossmann-fold domains"/>
    <property type="match status" value="1"/>
</dbReference>
<evidence type="ECO:0000256" key="7">
    <source>
        <dbReference type="PROSITE-ProRule" id="PRU01363"/>
    </source>
</evidence>
<dbReference type="SUPFAM" id="SSF53901">
    <property type="entry name" value="Thiolase-like"/>
    <property type="match status" value="1"/>
</dbReference>
<dbReference type="InterPro" id="IPR014031">
    <property type="entry name" value="Ketoacyl_synth_C"/>
</dbReference>
<proteinExistence type="predicted"/>
<dbReference type="Pfam" id="PF00550">
    <property type="entry name" value="PP-binding"/>
    <property type="match status" value="1"/>
</dbReference>
<evidence type="ECO:0000256" key="1">
    <source>
        <dbReference type="ARBA" id="ARBA00005179"/>
    </source>
</evidence>
<dbReference type="SMART" id="SM00827">
    <property type="entry name" value="PKS_AT"/>
    <property type="match status" value="1"/>
</dbReference>
<evidence type="ECO:0000313" key="11">
    <source>
        <dbReference type="Proteomes" id="UP000521872"/>
    </source>
</evidence>
<dbReference type="Pfam" id="PF08659">
    <property type="entry name" value="KR"/>
    <property type="match status" value="1"/>
</dbReference>
<dbReference type="GO" id="GO:0004315">
    <property type="term" value="F:3-oxoacyl-[acyl-carrier-protein] synthase activity"/>
    <property type="evidence" value="ECO:0007669"/>
    <property type="project" value="InterPro"/>
</dbReference>
<dbReference type="InterPro" id="IPR014043">
    <property type="entry name" value="Acyl_transferase_dom"/>
</dbReference>
<dbReference type="InterPro" id="IPR042104">
    <property type="entry name" value="PKS_dehydratase_sf"/>
</dbReference>
<dbReference type="InterPro" id="IPR016035">
    <property type="entry name" value="Acyl_Trfase/lysoPLipase"/>
</dbReference>
<dbReference type="InterPro" id="IPR029058">
    <property type="entry name" value="AB_hydrolase_fold"/>
</dbReference>
<dbReference type="SMART" id="SM00825">
    <property type="entry name" value="PKS_KS"/>
    <property type="match status" value="1"/>
</dbReference>
<dbReference type="Pfam" id="PF02801">
    <property type="entry name" value="Ketoacyl-synt_C"/>
    <property type="match status" value="1"/>
</dbReference>
<dbReference type="Gene3D" id="3.40.50.720">
    <property type="entry name" value="NAD(P)-binding Rossmann-like Domain"/>
    <property type="match status" value="1"/>
</dbReference>
<dbReference type="Pfam" id="PF14765">
    <property type="entry name" value="PS-DH"/>
    <property type="match status" value="1"/>
</dbReference>
<feature type="active site" description="Proton acceptor; for dehydratase activity" evidence="7">
    <location>
        <position position="918"/>
    </location>
</feature>
<protein>
    <submittedName>
        <fullName evidence="10">Uncharacterized protein</fullName>
    </submittedName>
</protein>
<dbReference type="PROSITE" id="PS00606">
    <property type="entry name" value="KS3_1"/>
    <property type="match status" value="1"/>
</dbReference>
<dbReference type="InterPro" id="IPR036736">
    <property type="entry name" value="ACP-like_sf"/>
</dbReference>
<dbReference type="InterPro" id="IPR014030">
    <property type="entry name" value="Ketoacyl_synth_N"/>
</dbReference>
<dbReference type="Proteomes" id="UP000521872">
    <property type="component" value="Unassembled WGS sequence"/>
</dbReference>
<gene>
    <name evidence="10" type="ORF">D9613_011554</name>
</gene>
<dbReference type="InterPro" id="IPR018201">
    <property type="entry name" value="Ketoacyl_synth_AS"/>
</dbReference>
<dbReference type="Gene3D" id="3.40.47.10">
    <property type="match status" value="1"/>
</dbReference>
<dbReference type="InterPro" id="IPR036291">
    <property type="entry name" value="NAD(P)-bd_dom_sf"/>
</dbReference>